<protein>
    <submittedName>
        <fullName evidence="2">Uncharacterized protein</fullName>
    </submittedName>
</protein>
<gene>
    <name evidence="2" type="ORF">ABOD76_10830</name>
</gene>
<evidence type="ECO:0000256" key="1">
    <source>
        <dbReference type="SAM" id="MobiDB-lite"/>
    </source>
</evidence>
<feature type="region of interest" description="Disordered" evidence="1">
    <location>
        <begin position="45"/>
        <end position="83"/>
    </location>
</feature>
<name>A0AAU7UF23_9DEIO</name>
<dbReference type="AlphaFoldDB" id="A0AAU7UF23"/>
<dbReference type="KEGG" id="dsc:ABOD76_10830"/>
<dbReference type="RefSeq" id="WP_350244856.1">
    <property type="nucleotide sequence ID" value="NZ_CP158299.1"/>
</dbReference>
<dbReference type="InterPro" id="IPR027417">
    <property type="entry name" value="P-loop_NTPase"/>
</dbReference>
<dbReference type="Gene3D" id="3.40.50.300">
    <property type="entry name" value="P-loop containing nucleotide triphosphate hydrolases"/>
    <property type="match status" value="1"/>
</dbReference>
<reference evidence="2" key="1">
    <citation type="submission" date="2024-06" db="EMBL/GenBank/DDBJ databases">
        <title>Draft Genome Sequence of Deinococcus sonorensis Type Strain KR-87, a Biofilm Producing Representative of the Genus Deinococcus.</title>
        <authorList>
            <person name="Boren L.S."/>
            <person name="Grosso R.A."/>
            <person name="Hugenberg-Cox A.N."/>
            <person name="Hill J.T.E."/>
            <person name="Albert C.M."/>
            <person name="Tuohy J.M."/>
        </authorList>
    </citation>
    <scope>NUCLEOTIDE SEQUENCE</scope>
    <source>
        <strain evidence="2">KR-87</strain>
    </source>
</reference>
<evidence type="ECO:0000313" key="2">
    <source>
        <dbReference type="EMBL" id="XBV86777.1"/>
    </source>
</evidence>
<organism evidence="2">
    <name type="scientific">Deinococcus sonorensis KR-87</name>
    <dbReference type="NCBI Taxonomy" id="694439"/>
    <lineage>
        <taxon>Bacteria</taxon>
        <taxon>Thermotogati</taxon>
        <taxon>Deinococcota</taxon>
        <taxon>Deinococci</taxon>
        <taxon>Deinococcales</taxon>
        <taxon>Deinococcaceae</taxon>
        <taxon>Deinococcus</taxon>
    </lineage>
</organism>
<proteinExistence type="predicted"/>
<dbReference type="EMBL" id="CP158299">
    <property type="protein sequence ID" value="XBV86777.1"/>
    <property type="molecule type" value="Genomic_DNA"/>
</dbReference>
<accession>A0AAU7UF23</accession>
<sequence length="83" mass="8976">MIVDVLFAEPEWLQEAMRLWQPLPMLWVDLKPPLDTCVRWGAQRESTHAGRPTGSGAESHARHAGDVCGSGGRAAGAERSVPA</sequence>